<dbReference type="GO" id="GO:0016491">
    <property type="term" value="F:oxidoreductase activity"/>
    <property type="evidence" value="ECO:0007669"/>
    <property type="project" value="UniProtKB-KW"/>
</dbReference>
<comment type="cofactor">
    <cofactor evidence="1">
        <name>FAD</name>
        <dbReference type="ChEBI" id="CHEBI:57692"/>
    </cofactor>
</comment>
<dbReference type="PANTHER" id="PTHR46496">
    <property type="match status" value="1"/>
</dbReference>
<proteinExistence type="evidence at transcript level"/>
<evidence type="ECO:0000256" key="2">
    <source>
        <dbReference type="ARBA" id="ARBA00022630"/>
    </source>
</evidence>
<evidence type="ECO:0000313" key="5">
    <source>
        <dbReference type="EMBL" id="AZM66046.1"/>
    </source>
</evidence>
<keyword evidence="4" id="KW-0560">Oxidoreductase</keyword>
<reference evidence="5" key="1">
    <citation type="submission" date="2018-03" db="EMBL/GenBank/DDBJ databases">
        <title>An abscisic acid (ABA) homeostasis regulated by its production, catabolism and transport in peanut leaves in response to drought stress.</title>
        <authorList>
            <person name="Long H."/>
            <person name="Wan X."/>
            <person name="Li L."/>
        </authorList>
    </citation>
    <scope>NUCLEOTIDE SEQUENCE</scope>
</reference>
<keyword evidence="3" id="KW-0274">FAD</keyword>
<protein>
    <submittedName>
        <fullName evidence="5">Zeaxanthin epoxidase</fullName>
    </submittedName>
</protein>
<dbReference type="PANTHER" id="PTHR46496:SF1">
    <property type="entry name" value="ZEAXANTHIN EPOXIDASE, CHLOROPLASTIC"/>
    <property type="match status" value="1"/>
</dbReference>
<name>A0A3Q8VLL5_ARAHY</name>
<evidence type="ECO:0000256" key="1">
    <source>
        <dbReference type="ARBA" id="ARBA00001974"/>
    </source>
</evidence>
<sequence length="90" mass="10144">MMPMMLSWVLGGNSSKLEGRPVCCRLSDKANDQLHTWFVEDDALERTINGEWFLLPCGDEGGYLNPISLIQDEMEPCIIGYAFISIFSII</sequence>
<keyword evidence="2" id="KW-0285">Flavoprotein</keyword>
<gene>
    <name evidence="5" type="primary">ZEP</name>
</gene>
<organism evidence="5">
    <name type="scientific">Arachis hypogaea</name>
    <name type="common">Peanut</name>
    <dbReference type="NCBI Taxonomy" id="3818"/>
    <lineage>
        <taxon>Eukaryota</taxon>
        <taxon>Viridiplantae</taxon>
        <taxon>Streptophyta</taxon>
        <taxon>Embryophyta</taxon>
        <taxon>Tracheophyta</taxon>
        <taxon>Spermatophyta</taxon>
        <taxon>Magnoliopsida</taxon>
        <taxon>eudicotyledons</taxon>
        <taxon>Gunneridae</taxon>
        <taxon>Pentapetalae</taxon>
        <taxon>rosids</taxon>
        <taxon>fabids</taxon>
        <taxon>Fabales</taxon>
        <taxon>Fabaceae</taxon>
        <taxon>Papilionoideae</taxon>
        <taxon>50 kb inversion clade</taxon>
        <taxon>dalbergioids sensu lato</taxon>
        <taxon>Dalbergieae</taxon>
        <taxon>Pterocarpus clade</taxon>
        <taxon>Arachis</taxon>
    </lineage>
</organism>
<evidence type="ECO:0000256" key="3">
    <source>
        <dbReference type="ARBA" id="ARBA00022827"/>
    </source>
</evidence>
<dbReference type="AlphaFoldDB" id="A0A3Q8VLL5"/>
<dbReference type="EMBL" id="MH037805">
    <property type="protein sequence ID" value="AZM66046.1"/>
    <property type="molecule type" value="mRNA"/>
</dbReference>
<dbReference type="OrthoDB" id="687730at2759"/>
<evidence type="ECO:0000256" key="4">
    <source>
        <dbReference type="ARBA" id="ARBA00023002"/>
    </source>
</evidence>
<accession>A0A3Q8VLL5</accession>